<evidence type="ECO:0000313" key="1">
    <source>
        <dbReference type="EMBL" id="AJP72272.1"/>
    </source>
</evidence>
<dbReference type="OrthoDB" id="9770450at2"/>
<dbReference type="EMBL" id="CP010836">
    <property type="protein sequence ID" value="AJP72272.1"/>
    <property type="molecule type" value="Genomic_DNA"/>
</dbReference>
<dbReference type="AlphaFoldDB" id="A0A7U4J8L7"/>
<proteinExistence type="predicted"/>
<sequence>MGFGDILDGVIAPIAPTWAARRMAARTHIAAAQLARDGVRAYDAASYNRRTANWNRQTNSINGETLRYRKTLAAAGWDLFQNNKYAAAGVRQQVAAIWGDGIAVQITHPVKRVRERAQADWDRWAESKVDDLGDWYGHGKVDIIEMIVGGEGLTVWQGDRNDGPFNSIVGKSGVELDASKNFRLTDGGKIVQGVQYNSQNRRTGYWLFGEHPNDPLGTGRPSQFVDAAYVDHMFERVSHGQARGVSWLGAVAMTLQDIAEIEDARRLSEKIQNCLSLIITPAEGQGTSPLGVQGVAPGSGPADGARPLGESISPGMIARTLPGEQVQVVNPQPSNATVQFLQQQLAGVSANMVPYHLMTGDVSQANYSGLRAAMNGSYGLLDDWQQNVVIPLKCKPAVMRRMQRLAWQTGDARFLDVGMTFALPVRRLVDPVKDLLGELMEVRAGWKLTTKAMAERGLNGEAHIREIARINAMLDELKLALDSDPRKLTDSGVLQAAAPYLYGGAPNQGN</sequence>
<evidence type="ECO:0000313" key="2">
    <source>
        <dbReference type="Proteomes" id="UP000032300"/>
    </source>
</evidence>
<reference evidence="1 2" key="2">
    <citation type="submission" date="2015-02" db="EMBL/GenBank/DDBJ databases">
        <title>The complete genome of Sphingomonas hengshuiensis sp. WHSC-8 isolated from soil of Hengshui Lake.</title>
        <authorList>
            <person name="Wei S."/>
            <person name="Guo J."/>
            <person name="Su C."/>
            <person name="Wu R."/>
            <person name="Zhang Z."/>
            <person name="Liang K."/>
            <person name="Li H."/>
            <person name="Wang T."/>
            <person name="Liu H."/>
            <person name="Zhang C."/>
            <person name="Li Z."/>
            <person name="Wang Q."/>
            <person name="Meng J."/>
        </authorList>
    </citation>
    <scope>NUCLEOTIDE SEQUENCE [LARGE SCALE GENOMIC DNA]</scope>
    <source>
        <strain evidence="1 2">WHSC-8</strain>
    </source>
</reference>
<name>A0A7U4J8L7_9SPHN</name>
<keyword evidence="2" id="KW-1185">Reference proteome</keyword>
<accession>A0A7U4J8L7</accession>
<dbReference type="GO" id="GO:0019068">
    <property type="term" value="P:virion assembly"/>
    <property type="evidence" value="ECO:0007669"/>
    <property type="project" value="InterPro"/>
</dbReference>
<dbReference type="Pfam" id="PF05136">
    <property type="entry name" value="Phage_portal_2"/>
    <property type="match status" value="1"/>
</dbReference>
<dbReference type="InterPro" id="IPR006429">
    <property type="entry name" value="Phage_lambda_portal"/>
</dbReference>
<organism evidence="1 2">
    <name type="scientific">Sphingomonas hengshuiensis</name>
    <dbReference type="NCBI Taxonomy" id="1609977"/>
    <lineage>
        <taxon>Bacteria</taxon>
        <taxon>Pseudomonadati</taxon>
        <taxon>Pseudomonadota</taxon>
        <taxon>Alphaproteobacteria</taxon>
        <taxon>Sphingomonadales</taxon>
        <taxon>Sphingomonadaceae</taxon>
        <taxon>Sphingomonas</taxon>
    </lineage>
</organism>
<dbReference type="RefSeq" id="WP_044332263.1">
    <property type="nucleotide sequence ID" value="NZ_CP010836.1"/>
</dbReference>
<reference evidence="1 2" key="1">
    <citation type="journal article" date="2015" name="Int. J. Syst. Evol. Microbiol.">
        <title>Sphingomonas hengshuiensis sp. nov., isolated from lake wetland.</title>
        <authorList>
            <person name="Wei S."/>
            <person name="Wang T."/>
            <person name="Liu H."/>
            <person name="Zhang C."/>
            <person name="Guo J."/>
            <person name="Wang Q."/>
            <person name="Liang K."/>
            <person name="Zhang Z."/>
        </authorList>
    </citation>
    <scope>NUCLEOTIDE SEQUENCE [LARGE SCALE GENOMIC DNA]</scope>
    <source>
        <strain evidence="1 2">WHSC-8</strain>
    </source>
</reference>
<dbReference type="KEGG" id="sphi:TS85_11455"/>
<dbReference type="GO" id="GO:0005198">
    <property type="term" value="F:structural molecule activity"/>
    <property type="evidence" value="ECO:0007669"/>
    <property type="project" value="InterPro"/>
</dbReference>
<dbReference type="Proteomes" id="UP000032300">
    <property type="component" value="Chromosome"/>
</dbReference>
<protein>
    <submittedName>
        <fullName evidence="1">Portal protein</fullName>
    </submittedName>
</protein>
<gene>
    <name evidence="1" type="ORF">TS85_11455</name>
</gene>